<comment type="similarity">
    <text evidence="3">Belongs to the peptidase C56 family. HSP31-like subfamily.</text>
</comment>
<dbReference type="PANTHER" id="PTHR48094:SF11">
    <property type="entry name" value="GLUTATHIONE-INDEPENDENT GLYOXALASE HSP31-RELATED"/>
    <property type="match status" value="1"/>
</dbReference>
<evidence type="ECO:0000256" key="2">
    <source>
        <dbReference type="ARBA" id="ARBA00023239"/>
    </source>
</evidence>
<gene>
    <name evidence="5" type="ORF">ES675_15300</name>
</gene>
<dbReference type="InterPro" id="IPR029062">
    <property type="entry name" value="Class_I_gatase-like"/>
</dbReference>
<reference evidence="5 6" key="1">
    <citation type="submission" date="2019-08" db="EMBL/GenBank/DDBJ databases">
        <title>Genomes of Antarctic Bizionia species.</title>
        <authorList>
            <person name="Bowman J.P."/>
        </authorList>
    </citation>
    <scope>NUCLEOTIDE SEQUENCE [LARGE SCALE GENOMIC DNA]</scope>
    <source>
        <strain evidence="5 6">APA-1</strain>
    </source>
</reference>
<evidence type="ECO:0000256" key="1">
    <source>
        <dbReference type="ARBA" id="ARBA00023016"/>
    </source>
</evidence>
<protein>
    <submittedName>
        <fullName evidence="5">Type 1 glutamine amidotransferase domain-containing protein</fullName>
    </submittedName>
</protein>
<dbReference type="Pfam" id="PF01965">
    <property type="entry name" value="DJ-1_PfpI"/>
    <property type="match status" value="1"/>
</dbReference>
<name>A0A5D0QNQ5_9FLAO</name>
<dbReference type="InterPro" id="IPR002818">
    <property type="entry name" value="DJ-1/PfpI"/>
</dbReference>
<dbReference type="InterPro" id="IPR050325">
    <property type="entry name" value="Prot/Nucl_acid_deglycase"/>
</dbReference>
<keyword evidence="1" id="KW-0346">Stress response</keyword>
<dbReference type="Proteomes" id="UP000324358">
    <property type="component" value="Unassembled WGS sequence"/>
</dbReference>
<organism evidence="5 6">
    <name type="scientific">Bizionia algoritergicola</name>
    <dbReference type="NCBI Taxonomy" id="291187"/>
    <lineage>
        <taxon>Bacteria</taxon>
        <taxon>Pseudomonadati</taxon>
        <taxon>Bacteroidota</taxon>
        <taxon>Flavobacteriia</taxon>
        <taxon>Flavobacteriales</taxon>
        <taxon>Flavobacteriaceae</taxon>
        <taxon>Bizionia</taxon>
    </lineage>
</organism>
<dbReference type="PANTHER" id="PTHR48094">
    <property type="entry name" value="PROTEIN/NUCLEIC ACID DEGLYCASE DJ-1-RELATED"/>
    <property type="match status" value="1"/>
</dbReference>
<dbReference type="SUPFAM" id="SSF52317">
    <property type="entry name" value="Class I glutamine amidotransferase-like"/>
    <property type="match status" value="1"/>
</dbReference>
<dbReference type="GO" id="GO:0019172">
    <property type="term" value="F:glyoxalase III activity"/>
    <property type="evidence" value="ECO:0007669"/>
    <property type="project" value="TreeGrafter"/>
</dbReference>
<dbReference type="AlphaFoldDB" id="A0A5D0QNQ5"/>
<keyword evidence="5" id="KW-0808">Transferase</keyword>
<feature type="domain" description="DJ-1/PfpI" evidence="4">
    <location>
        <begin position="71"/>
        <end position="263"/>
    </location>
</feature>
<dbReference type="PROSITE" id="PS51257">
    <property type="entry name" value="PROKAR_LIPOPROTEIN"/>
    <property type="match status" value="1"/>
</dbReference>
<dbReference type="OrthoDB" id="9792284at2"/>
<sequence>MSNTIKTKTLLFLSLFMVLLIGCNNKNNPDKTSVIVEEKTETKALKKILFVVTSHSEKGNTGEKTGYYLGEVSHPWDVLHAAGYEIDFISPKGGKAPVDAFDMNDSINKKFWDNDTYRNKIENTKKPSDVNPEDYVAIHYAGGHGAMWDFADNKEIAEIAAKIYENNGVVSAVCHGPAGLVNIKLSNGKYLVDGKKVNAFTNEEEIKVKLQEVVPFLLEDQLTERGAIFEKSAPFTTHVVSDQRLVTGQNPQSAQSVGKATLKELQKRTKNLK</sequence>
<evidence type="ECO:0000313" key="6">
    <source>
        <dbReference type="Proteomes" id="UP000324358"/>
    </source>
</evidence>
<dbReference type="Gene3D" id="3.40.50.880">
    <property type="match status" value="1"/>
</dbReference>
<dbReference type="GO" id="GO:0005737">
    <property type="term" value="C:cytoplasm"/>
    <property type="evidence" value="ECO:0007669"/>
    <property type="project" value="TreeGrafter"/>
</dbReference>
<keyword evidence="2" id="KW-0456">Lyase</keyword>
<dbReference type="CDD" id="cd03141">
    <property type="entry name" value="GATase1_Hsp31_like"/>
    <property type="match status" value="1"/>
</dbReference>
<keyword evidence="5" id="KW-0315">Glutamine amidotransferase</keyword>
<dbReference type="GO" id="GO:0016740">
    <property type="term" value="F:transferase activity"/>
    <property type="evidence" value="ECO:0007669"/>
    <property type="project" value="UniProtKB-KW"/>
</dbReference>
<evidence type="ECO:0000313" key="5">
    <source>
        <dbReference type="EMBL" id="TYB70535.1"/>
    </source>
</evidence>
<keyword evidence="6" id="KW-1185">Reference proteome</keyword>
<accession>A0A5D0QNQ5</accession>
<dbReference type="RefSeq" id="WP_082986015.1">
    <property type="nucleotide sequence ID" value="NZ_VSKL01000008.1"/>
</dbReference>
<evidence type="ECO:0000256" key="3">
    <source>
        <dbReference type="ARBA" id="ARBA00038493"/>
    </source>
</evidence>
<dbReference type="GO" id="GO:0019243">
    <property type="term" value="P:methylglyoxal catabolic process to D-lactate via S-lactoyl-glutathione"/>
    <property type="evidence" value="ECO:0007669"/>
    <property type="project" value="TreeGrafter"/>
</dbReference>
<comment type="caution">
    <text evidence="5">The sequence shown here is derived from an EMBL/GenBank/DDBJ whole genome shotgun (WGS) entry which is preliminary data.</text>
</comment>
<evidence type="ECO:0000259" key="4">
    <source>
        <dbReference type="Pfam" id="PF01965"/>
    </source>
</evidence>
<dbReference type="EMBL" id="VSKL01000008">
    <property type="protein sequence ID" value="TYB70535.1"/>
    <property type="molecule type" value="Genomic_DNA"/>
</dbReference>
<proteinExistence type="inferred from homology"/>